<proteinExistence type="inferred from homology"/>
<keyword evidence="6" id="KW-0472">Membrane</keyword>
<evidence type="ECO:0000256" key="3">
    <source>
        <dbReference type="ARBA" id="ARBA00009214"/>
    </source>
</evidence>
<dbReference type="Gene3D" id="2.60.40.150">
    <property type="entry name" value="C2 domain"/>
    <property type="match status" value="1"/>
</dbReference>
<dbReference type="GO" id="GO:0005576">
    <property type="term" value="C:extracellular region"/>
    <property type="evidence" value="ECO:0007669"/>
    <property type="project" value="UniProtKB-SubCell"/>
</dbReference>
<dbReference type="InterPro" id="IPR020864">
    <property type="entry name" value="MACPF"/>
</dbReference>
<dbReference type="GO" id="GO:0016020">
    <property type="term" value="C:membrane"/>
    <property type="evidence" value="ECO:0007669"/>
    <property type="project" value="UniProtKB-SubCell"/>
</dbReference>
<dbReference type="GeneID" id="115806863"/>
<evidence type="ECO:0000256" key="8">
    <source>
        <dbReference type="SAM" id="MobiDB-lite"/>
    </source>
</evidence>
<evidence type="ECO:0000256" key="5">
    <source>
        <dbReference type="ARBA" id="ARBA00022852"/>
    </source>
</evidence>
<reference evidence="12" key="1">
    <citation type="submission" date="2025-08" db="UniProtKB">
        <authorList>
            <consortium name="RefSeq"/>
        </authorList>
    </citation>
    <scope>IDENTIFICATION</scope>
</reference>
<dbReference type="GO" id="GO:0031640">
    <property type="term" value="P:killing of cells of another organism"/>
    <property type="evidence" value="ECO:0007669"/>
    <property type="project" value="UniProtKB-KW"/>
</dbReference>
<dbReference type="OrthoDB" id="1366754at2759"/>
<evidence type="ECO:0000256" key="4">
    <source>
        <dbReference type="ARBA" id="ARBA00022525"/>
    </source>
</evidence>
<accession>A0A6J2UV36</accession>
<comment type="subcellular location">
    <subcellularLocation>
        <location evidence="1">Membrane</location>
    </subcellularLocation>
    <subcellularLocation>
        <location evidence="2">Secreted</location>
    </subcellularLocation>
</comment>
<dbReference type="GO" id="GO:0051607">
    <property type="term" value="P:defense response to virus"/>
    <property type="evidence" value="ECO:0007669"/>
    <property type="project" value="TreeGrafter"/>
</dbReference>
<feature type="compositionally biased region" description="Basic and acidic residues" evidence="8">
    <location>
        <begin position="33"/>
        <end position="56"/>
    </location>
</feature>
<dbReference type="InterPro" id="IPR035892">
    <property type="entry name" value="C2_domain_sf"/>
</dbReference>
<dbReference type="InterPro" id="IPR052784">
    <property type="entry name" value="Perforin-1_pore-forming"/>
</dbReference>
<evidence type="ECO:0000259" key="9">
    <source>
        <dbReference type="PROSITE" id="PS50004"/>
    </source>
</evidence>
<dbReference type="Pfam" id="PF00168">
    <property type="entry name" value="C2"/>
    <property type="match status" value="1"/>
</dbReference>
<dbReference type="RefSeq" id="XP_030623583.1">
    <property type="nucleotide sequence ID" value="XM_030767723.1"/>
</dbReference>
<dbReference type="Pfam" id="PF01823">
    <property type="entry name" value="MACPF"/>
    <property type="match status" value="1"/>
</dbReference>
<dbReference type="PANTHER" id="PTHR46096:SF1">
    <property type="entry name" value="PERFORIN 1.5"/>
    <property type="match status" value="1"/>
</dbReference>
<dbReference type="InterPro" id="IPR020863">
    <property type="entry name" value="MACPF_CS"/>
</dbReference>
<evidence type="ECO:0000313" key="11">
    <source>
        <dbReference type="Proteomes" id="UP000504632"/>
    </source>
</evidence>
<evidence type="ECO:0000256" key="6">
    <source>
        <dbReference type="ARBA" id="ARBA00023136"/>
    </source>
</evidence>
<feature type="region of interest" description="Disordered" evidence="8">
    <location>
        <begin position="1"/>
        <end position="67"/>
    </location>
</feature>
<dbReference type="AlphaFoldDB" id="A0A6J2UV36"/>
<dbReference type="Proteomes" id="UP000504632">
    <property type="component" value="Chromosome 3"/>
</dbReference>
<dbReference type="GO" id="GO:0001771">
    <property type="term" value="P:immunological synapse formation"/>
    <property type="evidence" value="ECO:0007669"/>
    <property type="project" value="TreeGrafter"/>
</dbReference>
<dbReference type="PROSITE" id="PS51412">
    <property type="entry name" value="MACPF_2"/>
    <property type="match status" value="1"/>
</dbReference>
<dbReference type="PROSITE" id="PS50004">
    <property type="entry name" value="C2"/>
    <property type="match status" value="1"/>
</dbReference>
<evidence type="ECO:0000256" key="1">
    <source>
        <dbReference type="ARBA" id="ARBA00004370"/>
    </source>
</evidence>
<keyword evidence="5" id="KW-0204">Cytolysis</keyword>
<evidence type="ECO:0000256" key="2">
    <source>
        <dbReference type="ARBA" id="ARBA00004613"/>
    </source>
</evidence>
<dbReference type="InParanoid" id="A0A6J2UV36"/>
<feature type="domain" description="C2" evidence="9">
    <location>
        <begin position="382"/>
        <end position="495"/>
    </location>
</feature>
<dbReference type="PROSITE" id="PS00279">
    <property type="entry name" value="MACPF_1"/>
    <property type="match status" value="1"/>
</dbReference>
<keyword evidence="11" id="KW-1185">Reference proteome</keyword>
<evidence type="ECO:0000256" key="7">
    <source>
        <dbReference type="ARBA" id="ARBA00023157"/>
    </source>
</evidence>
<organism evidence="11 12">
    <name type="scientific">Chanos chanos</name>
    <name type="common">Milkfish</name>
    <name type="synonym">Mugil chanos</name>
    <dbReference type="NCBI Taxonomy" id="29144"/>
    <lineage>
        <taxon>Eukaryota</taxon>
        <taxon>Metazoa</taxon>
        <taxon>Chordata</taxon>
        <taxon>Craniata</taxon>
        <taxon>Vertebrata</taxon>
        <taxon>Euteleostomi</taxon>
        <taxon>Actinopterygii</taxon>
        <taxon>Neopterygii</taxon>
        <taxon>Teleostei</taxon>
        <taxon>Ostariophysi</taxon>
        <taxon>Gonorynchiformes</taxon>
        <taxon>Chanidae</taxon>
        <taxon>Chanos</taxon>
    </lineage>
</organism>
<sequence>MTTEVNMRESALPRQRFALQPTALRASPGKLVGRGDEERREGGVEKLTEDIKEEKEHKRHTPTMRRRSHMCKIGNQEECQTAPFVPGHNLVGEGFDVVRMQRTGAYVTDMLTFLTPTNSCTLCENPLMEDQLQKLPAAVLDWRAYSKCSLAISSSAFTSVSSVAESSSSSVENKWEVGLDLAGFRLPSIPPLNSEFLRHAQSLPQEYTANTIIQYRQFINTYGTHYIRQVRLGGRLKRLTSIRSCLATLSKVSVSQVQNCLSVGLKVGFGFLDASVAGGSCTKVFNNQVSVSGYSYSYMHHITEVSGGNGWLGEASMTRNDSDGFNSWLAALKEEPDIVSYSLVPLHTLVEDRNISQNLQATITRYIIEKGLSKNKNRPHCGWSQPNISPDCCPYNVGRGRLSVTVIRAWGLKGDPVGRTEGYVKLWYDGQYKRTRWIRSNSPHWNSWYDFGNVNTRQRFKLEVWDKDVWHDDNLGGCSIYLRAGNHRHSCSLRKGGGFEFSYRLRCDSRLTGPQCMSYWSHP</sequence>
<name>A0A6J2UV36_CHACN</name>
<dbReference type="SUPFAM" id="SSF49562">
    <property type="entry name" value="C2 domain (Calcium/lipid-binding domain, CaLB)"/>
    <property type="match status" value="1"/>
</dbReference>
<dbReference type="GO" id="GO:0001913">
    <property type="term" value="P:T cell mediated cytotoxicity"/>
    <property type="evidence" value="ECO:0007669"/>
    <property type="project" value="TreeGrafter"/>
</dbReference>
<comment type="similarity">
    <text evidence="3">Belongs to the complement C6/C7/C8/C9 family.</text>
</comment>
<protein>
    <submittedName>
        <fullName evidence="12">Perforin-1-like</fullName>
    </submittedName>
</protein>
<feature type="domain" description="MACPF" evidence="10">
    <location>
        <begin position="50"/>
        <end position="380"/>
    </location>
</feature>
<dbReference type="GO" id="GO:0022829">
    <property type="term" value="F:wide pore channel activity"/>
    <property type="evidence" value="ECO:0007669"/>
    <property type="project" value="TreeGrafter"/>
</dbReference>
<feature type="compositionally biased region" description="Basic residues" evidence="8">
    <location>
        <begin position="57"/>
        <end position="67"/>
    </location>
</feature>
<evidence type="ECO:0000313" key="12">
    <source>
        <dbReference type="RefSeq" id="XP_030623583.1"/>
    </source>
</evidence>
<dbReference type="InterPro" id="IPR000008">
    <property type="entry name" value="C2_dom"/>
</dbReference>
<gene>
    <name evidence="12" type="primary">LOC115806863</name>
</gene>
<dbReference type="SMART" id="SM00457">
    <property type="entry name" value="MACPF"/>
    <property type="match status" value="1"/>
</dbReference>
<keyword evidence="4" id="KW-0964">Secreted</keyword>
<dbReference type="SMART" id="SM00239">
    <property type="entry name" value="C2"/>
    <property type="match status" value="1"/>
</dbReference>
<keyword evidence="7" id="KW-1015">Disulfide bond</keyword>
<dbReference type="PANTHER" id="PTHR46096">
    <property type="entry name" value="PERFORIN-1"/>
    <property type="match status" value="1"/>
</dbReference>
<evidence type="ECO:0000259" key="10">
    <source>
        <dbReference type="PROSITE" id="PS51412"/>
    </source>
</evidence>